<name>A0A495Y2S2_9MICO</name>
<evidence type="ECO:0000313" key="2">
    <source>
        <dbReference type="Proteomes" id="UP000278440"/>
    </source>
</evidence>
<evidence type="ECO:0000313" key="1">
    <source>
        <dbReference type="EMBL" id="RKT79243.1"/>
    </source>
</evidence>
<keyword evidence="2" id="KW-1185">Reference proteome</keyword>
<dbReference type="Proteomes" id="UP000278440">
    <property type="component" value="Unassembled WGS sequence"/>
</dbReference>
<gene>
    <name evidence="1" type="ORF">DFJ68_2707</name>
</gene>
<dbReference type="AlphaFoldDB" id="A0A495Y2S2"/>
<reference evidence="1 2" key="1">
    <citation type="submission" date="2018-10" db="EMBL/GenBank/DDBJ databases">
        <title>Sequencing the genomes of 1000 actinobacteria strains.</title>
        <authorList>
            <person name="Klenk H.-P."/>
        </authorList>
    </citation>
    <scope>NUCLEOTIDE SEQUENCE [LARGE SCALE GENOMIC DNA]</scope>
    <source>
        <strain evidence="1 2">DSM 44267</strain>
    </source>
</reference>
<organism evidence="1 2">
    <name type="scientific">Terracoccus luteus</name>
    <dbReference type="NCBI Taxonomy" id="53356"/>
    <lineage>
        <taxon>Bacteria</taxon>
        <taxon>Bacillati</taxon>
        <taxon>Actinomycetota</taxon>
        <taxon>Actinomycetes</taxon>
        <taxon>Micrococcales</taxon>
        <taxon>Intrasporangiaceae</taxon>
        <taxon>Terracoccus</taxon>
    </lineage>
</organism>
<comment type="caution">
    <text evidence="1">The sequence shown here is derived from an EMBL/GenBank/DDBJ whole genome shotgun (WGS) entry which is preliminary data.</text>
</comment>
<dbReference type="EMBL" id="RBXT01000001">
    <property type="protein sequence ID" value="RKT79243.1"/>
    <property type="molecule type" value="Genomic_DNA"/>
</dbReference>
<protein>
    <submittedName>
        <fullName evidence="1">Uncharacterized protein</fullName>
    </submittedName>
</protein>
<proteinExistence type="predicted"/>
<sequence length="155" mass="16741">MVLFGRARGVRHPYSHRMSTETAHLSVEDILDIEQALAPDLQLARLVDIVNQQAPGTVSVDLTLIMSGQTVGGTLIPARQWRQELRDELARTLPDDVGTGVGEATSGTRPDAASITSFLHLKDACVPAHDGVLPIGNTRARLNEVSAWSLRSLGR</sequence>
<accession>A0A495Y2S2</accession>